<sequence length="163" mass="17379">MDPGKIALEQMMLSKRRIAHTNNNTVIPSTVTAAAAAAALTRATPIVSRCRALCFLMPRPGGQSDWLSTLSYTAPSYYQLQCGRRLPSSLALPVTPGMGPRQQGAGTAHGPRLSLAHKTHVHMSQPLPAPAGLLMVLMPRKAKRTAAREPSSASEKGIQQYGV</sequence>
<dbReference type="AlphaFoldDB" id="A0A2T3Z2H2"/>
<evidence type="ECO:0000256" key="1">
    <source>
        <dbReference type="SAM" id="MobiDB-lite"/>
    </source>
</evidence>
<organism evidence="2 3">
    <name type="scientific">Trichoderma asperellum (strain ATCC 204424 / CBS 433.97 / NBRC 101777)</name>
    <dbReference type="NCBI Taxonomy" id="1042311"/>
    <lineage>
        <taxon>Eukaryota</taxon>
        <taxon>Fungi</taxon>
        <taxon>Dikarya</taxon>
        <taxon>Ascomycota</taxon>
        <taxon>Pezizomycotina</taxon>
        <taxon>Sordariomycetes</taxon>
        <taxon>Hypocreomycetidae</taxon>
        <taxon>Hypocreales</taxon>
        <taxon>Hypocreaceae</taxon>
        <taxon>Trichoderma</taxon>
    </lineage>
</organism>
<dbReference type="Proteomes" id="UP000240493">
    <property type="component" value="Unassembled WGS sequence"/>
</dbReference>
<reference evidence="2 3" key="1">
    <citation type="submission" date="2016-07" db="EMBL/GenBank/DDBJ databases">
        <title>Multiple horizontal gene transfer events from other fungi enriched the ability of initially mycotrophic Trichoderma (Ascomycota) to feed on dead plant biomass.</title>
        <authorList>
            <consortium name="DOE Joint Genome Institute"/>
            <person name="Aerts A."/>
            <person name="Atanasova L."/>
            <person name="Chenthamara K."/>
            <person name="Zhang J."/>
            <person name="Grujic M."/>
            <person name="Henrissat B."/>
            <person name="Kuo A."/>
            <person name="Salamov A."/>
            <person name="Lipzen A."/>
            <person name="Labutti K."/>
            <person name="Barry K."/>
            <person name="Miao Y."/>
            <person name="Rahimi M.J."/>
            <person name="Shen Q."/>
            <person name="Grigoriev I.V."/>
            <person name="Kubicek C.P."/>
            <person name="Druzhinina I.S."/>
        </authorList>
    </citation>
    <scope>NUCLEOTIDE SEQUENCE [LARGE SCALE GENOMIC DNA]</scope>
    <source>
        <strain evidence="2 3">CBS 433.97</strain>
    </source>
</reference>
<proteinExistence type="predicted"/>
<feature type="region of interest" description="Disordered" evidence="1">
    <location>
        <begin position="142"/>
        <end position="163"/>
    </location>
</feature>
<dbReference type="EMBL" id="KZ679265">
    <property type="protein sequence ID" value="PTB39002.1"/>
    <property type="molecule type" value="Genomic_DNA"/>
</dbReference>
<keyword evidence="3" id="KW-1185">Reference proteome</keyword>
<evidence type="ECO:0000313" key="2">
    <source>
        <dbReference type="EMBL" id="PTB39002.1"/>
    </source>
</evidence>
<evidence type="ECO:0000313" key="3">
    <source>
        <dbReference type="Proteomes" id="UP000240493"/>
    </source>
</evidence>
<gene>
    <name evidence="2" type="ORF">M441DRAFT_242799</name>
</gene>
<name>A0A2T3Z2H2_TRIA4</name>
<accession>A0A2T3Z2H2</accession>
<protein>
    <submittedName>
        <fullName evidence="2">Uncharacterized protein</fullName>
    </submittedName>
</protein>